<name>A0ABT0LVX3_9XANT</name>
<protein>
    <submittedName>
        <fullName evidence="1">Uncharacterized protein</fullName>
    </submittedName>
</protein>
<dbReference type="Proteomes" id="UP001167357">
    <property type="component" value="Unassembled WGS sequence"/>
</dbReference>
<gene>
    <name evidence="1" type="ORF">M3O51_19865</name>
</gene>
<keyword evidence="2" id="KW-1185">Reference proteome</keyword>
<proteinExistence type="predicted"/>
<evidence type="ECO:0000313" key="1">
    <source>
        <dbReference type="EMBL" id="MCL1553489.1"/>
    </source>
</evidence>
<sequence length="30" mass="3702">MDCRLRQHADLRRRKLADCRLWKHPDGAKR</sequence>
<comment type="caution">
    <text evidence="1">The sequence shown here is derived from an EMBL/GenBank/DDBJ whole genome shotgun (WGS) entry which is preliminary data.</text>
</comment>
<organism evidence="1 2">
    <name type="scientific">Xanthomonas nasturtii</name>
    <dbReference type="NCBI Taxonomy" id="1843581"/>
    <lineage>
        <taxon>Bacteria</taxon>
        <taxon>Pseudomonadati</taxon>
        <taxon>Pseudomonadota</taxon>
        <taxon>Gammaproteobacteria</taxon>
        <taxon>Lysobacterales</taxon>
        <taxon>Lysobacteraceae</taxon>
        <taxon>Xanthomonas</taxon>
    </lineage>
</organism>
<accession>A0ABT0LVX3</accession>
<reference evidence="1" key="1">
    <citation type="submission" date="2022-04" db="EMBL/GenBank/DDBJ databases">
        <title>Genomic comparison of 19 strains of Xanthomonas nasturtii, a newly emerging watercress pathogen.</title>
        <authorList>
            <person name="Harrison J."/>
            <person name="Greer S."/>
            <person name="Hussain R."/>
            <person name="Lascelles D."/>
            <person name="Roberts M."/>
            <person name="Carter B."/>
            <person name="Bryning A."/>
            <person name="Carroll S."/>
            <person name="Aspin A."/>
            <person name="Cruz L."/>
            <person name="Cruz J."/>
            <person name="Grant M."/>
            <person name="Vicente J."/>
            <person name="Studholme D.J."/>
        </authorList>
    </citation>
    <scope>NUCLEOTIDE SEQUENCE</scope>
    <source>
        <strain evidence="1">10016B</strain>
    </source>
</reference>
<evidence type="ECO:0000313" key="2">
    <source>
        <dbReference type="Proteomes" id="UP001167357"/>
    </source>
</evidence>
<dbReference type="EMBL" id="JAMBED010000079">
    <property type="protein sequence ID" value="MCL1553489.1"/>
    <property type="molecule type" value="Genomic_DNA"/>
</dbReference>